<evidence type="ECO:0000256" key="3">
    <source>
        <dbReference type="ARBA" id="ARBA00011266"/>
    </source>
</evidence>
<comment type="function">
    <text evidence="1">Plays an important role in the elongation step of protein synthesis.</text>
</comment>
<evidence type="ECO:0000313" key="7">
    <source>
        <dbReference type="Proteomes" id="UP001604277"/>
    </source>
</evidence>
<gene>
    <name evidence="6" type="ORF">Fot_35952</name>
</gene>
<dbReference type="InterPro" id="IPR038716">
    <property type="entry name" value="P1/P2_N_sf"/>
</dbReference>
<evidence type="ECO:0000256" key="2">
    <source>
        <dbReference type="ARBA" id="ARBA00005436"/>
    </source>
</evidence>
<comment type="subunit">
    <text evidence="3">P1 and P2 exist as dimers at the large ribosomal subunit.</text>
</comment>
<dbReference type="InterPro" id="IPR044076">
    <property type="entry name" value="Ribosomal_P2"/>
</dbReference>
<evidence type="ECO:0000256" key="5">
    <source>
        <dbReference type="ARBA" id="ARBA00023274"/>
    </source>
</evidence>
<keyword evidence="7" id="KW-1185">Reference proteome</keyword>
<proteinExistence type="inferred from homology"/>
<accession>A0ABD1SQR0</accession>
<dbReference type="Proteomes" id="UP001604277">
    <property type="component" value="Unassembled WGS sequence"/>
</dbReference>
<keyword evidence="5" id="KW-0687">Ribonucleoprotein</keyword>
<dbReference type="CDD" id="cd05833">
    <property type="entry name" value="Ribosomal_P2"/>
    <property type="match status" value="1"/>
</dbReference>
<evidence type="ECO:0000313" key="6">
    <source>
        <dbReference type="EMBL" id="KAL2502104.1"/>
    </source>
</evidence>
<protein>
    <submittedName>
        <fullName evidence="6">60S acidic ribosomal protein P2B</fullName>
    </submittedName>
</protein>
<keyword evidence="4 6" id="KW-0689">Ribosomal protein</keyword>
<reference evidence="7" key="1">
    <citation type="submission" date="2024-07" db="EMBL/GenBank/DDBJ databases">
        <title>Two chromosome-level genome assemblies of Korean endemic species Abeliophyllum distichum and Forsythia ovata (Oleaceae).</title>
        <authorList>
            <person name="Jang H."/>
        </authorList>
    </citation>
    <scope>NUCLEOTIDE SEQUENCE [LARGE SCALE GENOMIC DNA]</scope>
</reference>
<comment type="similarity">
    <text evidence="2">Belongs to the eukaryotic ribosomal protein P1/P2 family.</text>
</comment>
<dbReference type="AlphaFoldDB" id="A0ABD1SQR0"/>
<dbReference type="GO" id="GO:1990904">
    <property type="term" value="C:ribonucleoprotein complex"/>
    <property type="evidence" value="ECO:0007669"/>
    <property type="project" value="UniProtKB-KW"/>
</dbReference>
<name>A0ABD1SQR0_9LAMI</name>
<dbReference type="EMBL" id="JBFOLJ010000010">
    <property type="protein sequence ID" value="KAL2502104.1"/>
    <property type="molecule type" value="Genomic_DNA"/>
</dbReference>
<dbReference type="PANTHER" id="PTHR21141:SF5">
    <property type="entry name" value="LARGE RIBOSOMAL SUBUNIT PROTEIN P2"/>
    <property type="match status" value="1"/>
</dbReference>
<evidence type="ECO:0000256" key="1">
    <source>
        <dbReference type="ARBA" id="ARBA00003362"/>
    </source>
</evidence>
<dbReference type="GO" id="GO:0005840">
    <property type="term" value="C:ribosome"/>
    <property type="evidence" value="ECO:0007669"/>
    <property type="project" value="UniProtKB-KW"/>
</dbReference>
<dbReference type="PANTHER" id="PTHR21141">
    <property type="entry name" value="60S ACIDIC RIBOSOMAL PROTEIN FAMILY MEMBER"/>
    <property type="match status" value="1"/>
</dbReference>
<sequence length="184" mass="20507">MKVVAAYLFAVLGGNTSLSADDLKDFLGSVGAEADDERIELLLSQIKDKDITELLEEKNIDIISKNFSNATMFIKRLRPPPLKNSTSKHRDHNHQDSLKNLTPAKTKKLNEGKKIGLIFVGVVAILQDEIALRRRCLLYHLHYLSIVGFTSMEWVIEPKVTPIQLQKNLSLGVAVESVVLHGPP</sequence>
<dbReference type="Gene3D" id="1.10.10.1410">
    <property type="match status" value="1"/>
</dbReference>
<comment type="caution">
    <text evidence="6">The sequence shown here is derived from an EMBL/GenBank/DDBJ whole genome shotgun (WGS) entry which is preliminary data.</text>
</comment>
<dbReference type="GO" id="GO:0003735">
    <property type="term" value="F:structural constituent of ribosome"/>
    <property type="evidence" value="ECO:0007669"/>
    <property type="project" value="UniProtKB-ARBA"/>
</dbReference>
<organism evidence="6 7">
    <name type="scientific">Forsythia ovata</name>
    <dbReference type="NCBI Taxonomy" id="205694"/>
    <lineage>
        <taxon>Eukaryota</taxon>
        <taxon>Viridiplantae</taxon>
        <taxon>Streptophyta</taxon>
        <taxon>Embryophyta</taxon>
        <taxon>Tracheophyta</taxon>
        <taxon>Spermatophyta</taxon>
        <taxon>Magnoliopsida</taxon>
        <taxon>eudicotyledons</taxon>
        <taxon>Gunneridae</taxon>
        <taxon>Pentapetalae</taxon>
        <taxon>asterids</taxon>
        <taxon>lamiids</taxon>
        <taxon>Lamiales</taxon>
        <taxon>Oleaceae</taxon>
        <taxon>Forsythieae</taxon>
        <taxon>Forsythia</taxon>
    </lineage>
</organism>
<dbReference type="FunFam" id="1.10.10.1410:FF:000002">
    <property type="entry name" value="60S acidic ribosomal protein P2"/>
    <property type="match status" value="1"/>
</dbReference>
<evidence type="ECO:0000256" key="4">
    <source>
        <dbReference type="ARBA" id="ARBA00022980"/>
    </source>
</evidence>